<dbReference type="EMBL" id="CP026105">
    <property type="protein sequence ID" value="AUT67045.1"/>
    <property type="molecule type" value="Genomic_DNA"/>
</dbReference>
<evidence type="ECO:0000313" key="1">
    <source>
        <dbReference type="EMBL" id="AUT67045.1"/>
    </source>
</evidence>
<sequence>MQTEKLRHDCNYRPIACPTCEGDNPTLFQAFASNQMLDDFGGDCIDELTDNDLRNNQAPGYSWVEGHCLDCNGADDGNCGDGEDFHD</sequence>
<dbReference type="AlphaFoldDB" id="A0AAN1MHC5"/>
<protein>
    <submittedName>
        <fullName evidence="1">Uncharacterized protein</fullName>
    </submittedName>
</protein>
<dbReference type="KEGG" id="phs:C2L64_00820"/>
<proteinExistence type="predicted"/>
<reference evidence="1 2" key="1">
    <citation type="submission" date="2018-01" db="EMBL/GenBank/DDBJ databases">
        <title>Species boundaries and ecological features among Paraburkholderia terrae DSMZ17804T, P. hospita DSMZ17164T and P. caribensis DSMZ13236T.</title>
        <authorList>
            <person name="Pratama A.A."/>
        </authorList>
    </citation>
    <scope>NUCLEOTIDE SEQUENCE [LARGE SCALE GENOMIC DNA]</scope>
    <source>
        <strain evidence="1 2">DSM 17164</strain>
    </source>
</reference>
<dbReference type="Proteomes" id="UP000236649">
    <property type="component" value="Chromosome 1"/>
</dbReference>
<dbReference type="GeneID" id="55526884"/>
<name>A0AAN1MHC5_9BURK</name>
<evidence type="ECO:0000313" key="2">
    <source>
        <dbReference type="Proteomes" id="UP000236649"/>
    </source>
</evidence>
<organism evidence="1 2">
    <name type="scientific">Paraburkholderia hospita</name>
    <dbReference type="NCBI Taxonomy" id="169430"/>
    <lineage>
        <taxon>Bacteria</taxon>
        <taxon>Pseudomonadati</taxon>
        <taxon>Pseudomonadota</taxon>
        <taxon>Betaproteobacteria</taxon>
        <taxon>Burkholderiales</taxon>
        <taxon>Burkholderiaceae</taxon>
        <taxon>Paraburkholderia</taxon>
    </lineage>
</organism>
<dbReference type="RefSeq" id="WP_090834903.1">
    <property type="nucleotide sequence ID" value="NZ_CADFGJ010000002.1"/>
</dbReference>
<gene>
    <name evidence="1" type="ORF">C2L64_00820</name>
</gene>
<accession>A0AAN1MHC5</accession>